<evidence type="ECO:0000259" key="1">
    <source>
        <dbReference type="Pfam" id="PF00078"/>
    </source>
</evidence>
<sequence length="265" mass="29269">MALLCRSTSKKSMGPGNINPHLLKRCAAKLATPLTQLCRECLTSQTWPALWKQARVVAVHKRGSRTNPKNYRPIPLLSVVGKTLEILITRKVTAFLDADHLNYRQFGFRSDKSAIDLLLLSFTEWNIAIDSGREVFIVYLDIAGALDWLWHKGVTAKVRSLGVCGGLLHLLEDCLHGRTLHTVVNGHSSSQHPVNASVPQGSVLGPLQWCQRHTATGPRGSGVCRRMHPHLHLRQEPPPGHSGQDQCCPAKQCILQQALANNSRS</sequence>
<dbReference type="AlphaFoldDB" id="A0A0P4VPD5"/>
<organism evidence="2">
    <name type="scientific">Scylla olivacea</name>
    <name type="common">Orange mud crab</name>
    <name type="synonym">Cancer olivacea</name>
    <dbReference type="NCBI Taxonomy" id="85551"/>
    <lineage>
        <taxon>Eukaryota</taxon>
        <taxon>Metazoa</taxon>
        <taxon>Ecdysozoa</taxon>
        <taxon>Arthropoda</taxon>
        <taxon>Crustacea</taxon>
        <taxon>Multicrustacea</taxon>
        <taxon>Malacostraca</taxon>
        <taxon>Eumalacostraca</taxon>
        <taxon>Eucarida</taxon>
        <taxon>Decapoda</taxon>
        <taxon>Pleocyemata</taxon>
        <taxon>Brachyura</taxon>
        <taxon>Eubrachyura</taxon>
        <taxon>Portunoidea</taxon>
        <taxon>Portunidae</taxon>
        <taxon>Portuninae</taxon>
        <taxon>Scylla</taxon>
    </lineage>
</organism>
<protein>
    <recommendedName>
        <fullName evidence="1">Reverse transcriptase domain-containing protein</fullName>
    </recommendedName>
</protein>
<feature type="domain" description="Reverse transcriptase" evidence="1">
    <location>
        <begin position="60"/>
        <end position="209"/>
    </location>
</feature>
<proteinExistence type="predicted"/>
<name>A0A0P4VPD5_SCYOL</name>
<dbReference type="Pfam" id="PF00078">
    <property type="entry name" value="RVT_1"/>
    <property type="match status" value="1"/>
</dbReference>
<dbReference type="PANTHER" id="PTHR19446">
    <property type="entry name" value="REVERSE TRANSCRIPTASES"/>
    <property type="match status" value="1"/>
</dbReference>
<dbReference type="EMBL" id="GDRN01108868">
    <property type="protein sequence ID" value="JAI57154.1"/>
    <property type="molecule type" value="Transcribed_RNA"/>
</dbReference>
<dbReference type="InterPro" id="IPR000477">
    <property type="entry name" value="RT_dom"/>
</dbReference>
<reference evidence="2" key="1">
    <citation type="submission" date="2015-09" db="EMBL/GenBank/DDBJ databases">
        <title>Scylla olivacea transcriptome.</title>
        <authorList>
            <person name="Ikhwanuddin M."/>
        </authorList>
    </citation>
    <scope>NUCLEOTIDE SEQUENCE</scope>
</reference>
<evidence type="ECO:0000313" key="2">
    <source>
        <dbReference type="EMBL" id="JAI57154.1"/>
    </source>
</evidence>
<accession>A0A0P4VPD5</accession>